<dbReference type="AlphaFoldDB" id="A0A381QZN5"/>
<gene>
    <name evidence="2" type="ORF">METZ01_LOCUS37765</name>
</gene>
<protein>
    <recommendedName>
        <fullName evidence="1">Aspartyl/asparaginy/proline hydroxylase domain-containing protein</fullName>
    </recommendedName>
</protein>
<reference evidence="2" key="1">
    <citation type="submission" date="2018-05" db="EMBL/GenBank/DDBJ databases">
        <authorList>
            <person name="Lanie J.A."/>
            <person name="Ng W.-L."/>
            <person name="Kazmierczak K.M."/>
            <person name="Andrzejewski T.M."/>
            <person name="Davidsen T.M."/>
            <person name="Wayne K.J."/>
            <person name="Tettelin H."/>
            <person name="Glass J.I."/>
            <person name="Rusch D."/>
            <person name="Podicherti R."/>
            <person name="Tsui H.-C.T."/>
            <person name="Winkler M.E."/>
        </authorList>
    </citation>
    <scope>NUCLEOTIDE SEQUENCE</scope>
</reference>
<dbReference type="Gene3D" id="2.60.120.330">
    <property type="entry name" value="B-lactam Antibiotic, Isopenicillin N Synthase, Chain"/>
    <property type="match status" value="1"/>
</dbReference>
<dbReference type="InterPro" id="IPR027443">
    <property type="entry name" value="IPNS-like_sf"/>
</dbReference>
<name>A0A381QZN5_9ZZZZ</name>
<organism evidence="2">
    <name type="scientific">marine metagenome</name>
    <dbReference type="NCBI Taxonomy" id="408172"/>
    <lineage>
        <taxon>unclassified sequences</taxon>
        <taxon>metagenomes</taxon>
        <taxon>ecological metagenomes</taxon>
    </lineage>
</organism>
<evidence type="ECO:0000259" key="1">
    <source>
        <dbReference type="Pfam" id="PF05118"/>
    </source>
</evidence>
<evidence type="ECO:0000313" key="2">
    <source>
        <dbReference type="EMBL" id="SUZ84911.1"/>
    </source>
</evidence>
<proteinExistence type="predicted"/>
<dbReference type="SUPFAM" id="SSF51197">
    <property type="entry name" value="Clavaminate synthase-like"/>
    <property type="match status" value="1"/>
</dbReference>
<feature type="domain" description="Aspartyl/asparaginy/proline hydroxylase" evidence="1">
    <location>
        <begin position="120"/>
        <end position="213"/>
    </location>
</feature>
<dbReference type="EMBL" id="UINC01001612">
    <property type="protein sequence ID" value="SUZ84911.1"/>
    <property type="molecule type" value="Genomic_DNA"/>
</dbReference>
<accession>A0A381QZN5</accession>
<dbReference type="InterPro" id="IPR007803">
    <property type="entry name" value="Asp/Arg/Pro-Hydrxlase"/>
</dbReference>
<sequence>MELLYKDTSWGAIELNYELNPDKLLKYYTEFQETFSHCYFNFNDPVYHDRLKIEVSKEYMELGYCGYYCGDIGGYTLAWPTERYEPLPPSSQANIDMFPETLDPIFYDKCNVLPKYRFGLMQEMLEVLGEESFKQCIISTHGPGAKILTHKDSDAKKLHIPLITNEDAFFTFGKEREVKYNLKVGKIYILNTNSYHGTENNGKSDRAHFITRIDESIIQDVVAL</sequence>
<dbReference type="Pfam" id="PF05118">
    <property type="entry name" value="Asp_Arg_Hydrox"/>
    <property type="match status" value="1"/>
</dbReference>